<keyword evidence="2" id="KW-0677">Repeat</keyword>
<keyword evidence="5" id="KW-1185">Reference proteome</keyword>
<dbReference type="PROSITE" id="PS51450">
    <property type="entry name" value="LRR"/>
    <property type="match status" value="5"/>
</dbReference>
<evidence type="ECO:0000313" key="5">
    <source>
        <dbReference type="Proteomes" id="UP000009168"/>
    </source>
</evidence>
<name>I7MLR8_TETTS</name>
<dbReference type="SUPFAM" id="SSF52058">
    <property type="entry name" value="L domain-like"/>
    <property type="match status" value="2"/>
</dbReference>
<evidence type="ECO:0000256" key="1">
    <source>
        <dbReference type="ARBA" id="ARBA00022614"/>
    </source>
</evidence>
<dbReference type="STRING" id="312017.I7MLR8"/>
<dbReference type="PRINTS" id="PR00019">
    <property type="entry name" value="LEURICHRPT"/>
</dbReference>
<dbReference type="SMART" id="SM00365">
    <property type="entry name" value="LRR_SD22"/>
    <property type="match status" value="12"/>
</dbReference>
<evidence type="ECO:0008006" key="6">
    <source>
        <dbReference type="Google" id="ProtNLM"/>
    </source>
</evidence>
<keyword evidence="3" id="KW-0732">Signal</keyword>
<evidence type="ECO:0000313" key="4">
    <source>
        <dbReference type="EMBL" id="EAS02945.2"/>
    </source>
</evidence>
<dbReference type="SMART" id="SM00368">
    <property type="entry name" value="LRR_RI"/>
    <property type="match status" value="4"/>
</dbReference>
<organism evidence="4 5">
    <name type="scientific">Tetrahymena thermophila (strain SB210)</name>
    <dbReference type="NCBI Taxonomy" id="312017"/>
    <lineage>
        <taxon>Eukaryota</taxon>
        <taxon>Sar</taxon>
        <taxon>Alveolata</taxon>
        <taxon>Ciliophora</taxon>
        <taxon>Intramacronucleata</taxon>
        <taxon>Oligohymenophorea</taxon>
        <taxon>Hymenostomatida</taxon>
        <taxon>Tetrahymenina</taxon>
        <taxon>Tetrahymenidae</taxon>
        <taxon>Tetrahymena</taxon>
    </lineage>
</organism>
<dbReference type="InterPro" id="IPR050333">
    <property type="entry name" value="SLRP"/>
</dbReference>
<feature type="chain" id="PRO_5003712650" description="Transmembrane protein" evidence="3">
    <location>
        <begin position="19"/>
        <end position="1236"/>
    </location>
</feature>
<dbReference type="InterPro" id="IPR003591">
    <property type="entry name" value="Leu-rich_rpt_typical-subtyp"/>
</dbReference>
<dbReference type="GO" id="GO:0005615">
    <property type="term" value="C:extracellular space"/>
    <property type="evidence" value="ECO:0007669"/>
    <property type="project" value="TreeGrafter"/>
</dbReference>
<dbReference type="Pfam" id="PF13516">
    <property type="entry name" value="LRR_6"/>
    <property type="match status" value="4"/>
</dbReference>
<dbReference type="SMART" id="SM00369">
    <property type="entry name" value="LRR_TYP"/>
    <property type="match status" value="11"/>
</dbReference>
<proteinExistence type="predicted"/>
<dbReference type="InterPro" id="IPR032675">
    <property type="entry name" value="LRR_dom_sf"/>
</dbReference>
<keyword evidence="1" id="KW-0433">Leucine-rich repeat</keyword>
<dbReference type="OrthoDB" id="4691307at2759"/>
<dbReference type="AlphaFoldDB" id="I7MLR8"/>
<dbReference type="Gene3D" id="3.80.10.10">
    <property type="entry name" value="Ribonuclease Inhibitor"/>
    <property type="match status" value="5"/>
</dbReference>
<dbReference type="PANTHER" id="PTHR45712:SF31">
    <property type="entry name" value="PODOCAN"/>
    <property type="match status" value="1"/>
</dbReference>
<gene>
    <name evidence="4" type="ORF">TTHERM_00492980</name>
</gene>
<feature type="signal peptide" evidence="3">
    <location>
        <begin position="1"/>
        <end position="18"/>
    </location>
</feature>
<protein>
    <recommendedName>
        <fullName evidence="6">Transmembrane protein</fullName>
    </recommendedName>
</protein>
<dbReference type="KEGG" id="tet:TTHERM_00492980"/>
<evidence type="ECO:0000256" key="3">
    <source>
        <dbReference type="SAM" id="SignalP"/>
    </source>
</evidence>
<dbReference type="RefSeq" id="XP_001023190.2">
    <property type="nucleotide sequence ID" value="XM_001023190.2"/>
</dbReference>
<dbReference type="InParanoid" id="I7MLR8"/>
<evidence type="ECO:0000256" key="2">
    <source>
        <dbReference type="ARBA" id="ARBA00022737"/>
    </source>
</evidence>
<accession>I7MLR8</accession>
<sequence length="1236" mass="144283">MFVYSFLIYLFIFELIKQFNKKQFLNDQNYYNLIALPNIFNINKINKNLMQIKQIIKLVSFSNKIVNYDFYNLIKIQIDQSIKLSIYLSVNKNQKNKFCQKLEKRNFFINYQLGIKTQLYLNSIIFIKIKYLIQQMGNQLQTKKQKDAGFFFIESQNQSYYLHISKILFKQDYKLELNCLSQLQLQYNNKSLEIIKLESTEQFYVIQLPQEEDDLSLCVQGLQQILQNQKQYLLQSDIRILPLFKQKYIILEKLDSTIEEYFISKHFAQTQIQGQISNKNLVEFLLDQTIAERYTLYVNPENVRDLAENIQQDQTQIKRIHFKNVRSHKYVKKISEKLNDIYLENPALKSHIGSIIFDNSDTFDPKNNNYITQFNQTLQNFQHTQEFILRNMDYGSRNKFLKNHFLPSLKILKDIKTLDLSGNNIDEFFLQQPQYSANQEDQINQEEYFQTEDEEKEKNEIGDIHSQEGQEAQQNIFIFENLKNLCLNSNNFLTSQSIETVFYSKALSNLEYLYLINNKIGQIQINDHRFALKKLTYLNLTANKINNSSALAIFTSKSLCCIKKLILRSNDIQKIVENPEQCCLNNLEYLDLTKNKIESDQVYLIFSTPAFSNLKELILCMNSKITEFPNVTRDNFTLQSLQHLKLSKNQISTKGYLQFLEYLPASLESLNLNSNKISLKTEDSLQIDKIFAERSNQQLNLKILQMNNNLIIDISHILTYFKNLIVLDLSHNLISKLSSFKLDFIFKIDLSYNQLISTEELFQQLHTSVFLNYLNLSNNQIISVLKHTYGPISIKRLDLSFNQISDMSSQILFSCSNLANLVQLNMSFNYISFPIILNNLNKLECLYLASNQINQQGLDSLLNQKFDSLKELDLYSNKIQGIKFNQNLELNISQLKKVILSKNLLDSFDIFKSLFIFRYVENLSLDGNLLALPDETQEKLPEFIEQNKNLTISIQNFSYKDGLIDSTIAESILRLLNKTKSINLSKNQIQIIQKLDNKMLEKLELSENCLKSDSSHNIFASNIPNLKFLNISKNQINSLFDPENIIDFNLQKLEELDCSTNSICAKSCQTILMSSQFENLQKLNFRNNKVFLPVPQMQTEIKCPKLFQIILQNNGIETHAADFLFSSISSSLKFLDLSYNKLNEHIQLKEIGLSNLESLDLSGNNLGDQGCAKFLQCIELRQLFNLNLSMNKMRVVPNQFLLPSLWYLNISGNSSIGIYTKIEEYQSQNYFVKVIL</sequence>
<dbReference type="GeneID" id="7827998"/>
<dbReference type="EMBL" id="GG662512">
    <property type="protein sequence ID" value="EAS02945.2"/>
    <property type="molecule type" value="Genomic_DNA"/>
</dbReference>
<dbReference type="InterPro" id="IPR001611">
    <property type="entry name" value="Leu-rich_rpt"/>
</dbReference>
<dbReference type="Proteomes" id="UP000009168">
    <property type="component" value="Unassembled WGS sequence"/>
</dbReference>
<reference evidence="5" key="1">
    <citation type="journal article" date="2006" name="PLoS Biol.">
        <title>Macronuclear genome sequence of the ciliate Tetrahymena thermophila, a model eukaryote.</title>
        <authorList>
            <person name="Eisen J.A."/>
            <person name="Coyne R.S."/>
            <person name="Wu M."/>
            <person name="Wu D."/>
            <person name="Thiagarajan M."/>
            <person name="Wortman J.R."/>
            <person name="Badger J.H."/>
            <person name="Ren Q."/>
            <person name="Amedeo P."/>
            <person name="Jones K.M."/>
            <person name="Tallon L.J."/>
            <person name="Delcher A.L."/>
            <person name="Salzberg S.L."/>
            <person name="Silva J.C."/>
            <person name="Haas B.J."/>
            <person name="Majoros W.H."/>
            <person name="Farzad M."/>
            <person name="Carlton J.M."/>
            <person name="Smith R.K. Jr."/>
            <person name="Garg J."/>
            <person name="Pearlman R.E."/>
            <person name="Karrer K.M."/>
            <person name="Sun L."/>
            <person name="Manning G."/>
            <person name="Elde N.C."/>
            <person name="Turkewitz A.P."/>
            <person name="Asai D.J."/>
            <person name="Wilkes D.E."/>
            <person name="Wang Y."/>
            <person name="Cai H."/>
            <person name="Collins K."/>
            <person name="Stewart B.A."/>
            <person name="Lee S.R."/>
            <person name="Wilamowska K."/>
            <person name="Weinberg Z."/>
            <person name="Ruzzo W.L."/>
            <person name="Wloga D."/>
            <person name="Gaertig J."/>
            <person name="Frankel J."/>
            <person name="Tsao C.-C."/>
            <person name="Gorovsky M.A."/>
            <person name="Keeling P.J."/>
            <person name="Waller R.F."/>
            <person name="Patron N.J."/>
            <person name="Cherry J.M."/>
            <person name="Stover N.A."/>
            <person name="Krieger C.J."/>
            <person name="del Toro C."/>
            <person name="Ryder H.F."/>
            <person name="Williamson S.C."/>
            <person name="Barbeau R.A."/>
            <person name="Hamilton E.P."/>
            <person name="Orias E."/>
        </authorList>
    </citation>
    <scope>NUCLEOTIDE SEQUENCE [LARGE SCALE GENOMIC DNA]</scope>
    <source>
        <strain evidence="5">SB210</strain>
    </source>
</reference>
<dbReference type="PANTHER" id="PTHR45712">
    <property type="entry name" value="AGAP008170-PA"/>
    <property type="match status" value="1"/>
</dbReference>
<dbReference type="SUPFAM" id="SSF52047">
    <property type="entry name" value="RNI-like"/>
    <property type="match status" value="1"/>
</dbReference>